<dbReference type="KEGG" id="fls:GLV81_18630"/>
<feature type="repeat" description="TPR" evidence="1">
    <location>
        <begin position="22"/>
        <end position="55"/>
    </location>
</feature>
<dbReference type="RefSeq" id="WP_157480511.1">
    <property type="nucleotide sequence ID" value="NZ_CP046566.1"/>
</dbReference>
<dbReference type="InterPro" id="IPR011990">
    <property type="entry name" value="TPR-like_helical_dom_sf"/>
</dbReference>
<reference evidence="3 4" key="1">
    <citation type="submission" date="2019-11" db="EMBL/GenBank/DDBJ databases">
        <authorList>
            <person name="Im W.T."/>
        </authorList>
    </citation>
    <scope>NUCLEOTIDE SEQUENCE [LARGE SCALE GENOMIC DNA]</scope>
    <source>
        <strain evidence="3 4">SB-02</strain>
    </source>
</reference>
<keyword evidence="2" id="KW-0732">Signal</keyword>
<dbReference type="Proteomes" id="UP000426027">
    <property type="component" value="Chromosome"/>
</dbReference>
<dbReference type="Gene3D" id="1.25.40.10">
    <property type="entry name" value="Tetratricopeptide repeat domain"/>
    <property type="match status" value="1"/>
</dbReference>
<feature type="chain" id="PRO_5026314230" evidence="2">
    <location>
        <begin position="20"/>
        <end position="333"/>
    </location>
</feature>
<dbReference type="SUPFAM" id="SSF48452">
    <property type="entry name" value="TPR-like"/>
    <property type="match status" value="1"/>
</dbReference>
<organism evidence="3 4">
    <name type="scientific">Phnomibacter ginsenosidimutans</name>
    <dbReference type="NCBI Taxonomy" id="2676868"/>
    <lineage>
        <taxon>Bacteria</taxon>
        <taxon>Pseudomonadati</taxon>
        <taxon>Bacteroidota</taxon>
        <taxon>Chitinophagia</taxon>
        <taxon>Chitinophagales</taxon>
        <taxon>Chitinophagaceae</taxon>
        <taxon>Phnomibacter</taxon>
    </lineage>
</organism>
<accession>A0A6I6GQB3</accession>
<protein>
    <submittedName>
        <fullName evidence="3">Tetratricopeptide repeat protein</fullName>
    </submittedName>
</protein>
<evidence type="ECO:0000313" key="3">
    <source>
        <dbReference type="EMBL" id="QGW29868.1"/>
    </source>
</evidence>
<sequence>MRIVWICMVSCLLSSTAWSQDAQQLHENGVRYLQQNDYGNAIIVLKKAAELEPANTEIVNDLGFAYFLAGQYKVGYDLMRPMAESKNADDRTYQITCMLLRGGRNIKEAELVYRIGLQTFPKSGALYADYGEFLELVQPGANAGIVYWEKGIQFDPAYPGNYYHAARYYAEQNDHFWAVIYGEIFVNMESYSTRTVETKNIMYDSYKRLFAFGLEASKTASPFQIEASKMLLKQEPLASNGINPEILTAMRTRFLLDWYNSPLAAKFPFKIFEHQRQLLQEGVFDAYNQWLFGSVANLNAFQNWTKTHPDEYVSFNQFQRNKLFKMTEGQYYH</sequence>
<dbReference type="Pfam" id="PF13414">
    <property type="entry name" value="TPR_11"/>
    <property type="match status" value="1"/>
</dbReference>
<feature type="signal peptide" evidence="2">
    <location>
        <begin position="1"/>
        <end position="19"/>
    </location>
</feature>
<keyword evidence="4" id="KW-1185">Reference proteome</keyword>
<evidence type="ECO:0000256" key="2">
    <source>
        <dbReference type="SAM" id="SignalP"/>
    </source>
</evidence>
<name>A0A6I6GQB3_9BACT</name>
<evidence type="ECO:0000256" key="1">
    <source>
        <dbReference type="PROSITE-ProRule" id="PRU00339"/>
    </source>
</evidence>
<dbReference type="PROSITE" id="PS50005">
    <property type="entry name" value="TPR"/>
    <property type="match status" value="1"/>
</dbReference>
<dbReference type="EMBL" id="CP046566">
    <property type="protein sequence ID" value="QGW29868.1"/>
    <property type="molecule type" value="Genomic_DNA"/>
</dbReference>
<proteinExistence type="predicted"/>
<dbReference type="InterPro" id="IPR019734">
    <property type="entry name" value="TPR_rpt"/>
</dbReference>
<evidence type="ECO:0000313" key="4">
    <source>
        <dbReference type="Proteomes" id="UP000426027"/>
    </source>
</evidence>
<dbReference type="AlphaFoldDB" id="A0A6I6GQB3"/>
<keyword evidence="1" id="KW-0802">TPR repeat</keyword>
<gene>
    <name evidence="3" type="ORF">GLV81_18630</name>
</gene>